<evidence type="ECO:0000259" key="1">
    <source>
        <dbReference type="Pfam" id="PF23343"/>
    </source>
</evidence>
<evidence type="ECO:0000313" key="3">
    <source>
        <dbReference type="Proteomes" id="UP000261174"/>
    </source>
</evidence>
<protein>
    <recommendedName>
        <fullName evidence="1">Replication-associated protein ORF2/G2P domain-containing protein</fullName>
    </recommendedName>
</protein>
<sequence length="465" mass="55400">MQNILCEKPKYILNPAFKQAVLQTGKFVYNGDEEFVPEMRLAAWRWSFPYARFSPKGIDFENLACWQDSYYTTDRDGDIVPMFLAIPCRKCALCRKRNAREWMFRAVAETQHSRTVPYFITLTYNNLHRPSDGVNKEDVQKFLKRLRQILAREHNFTEEIRYFAAAEYGSHTKLPHYHLILWNMPIAFGTMDVYKTVLQAWSVRKRVYNKLTHRFDWDYLGELGFVYCKPCTQGGIQYCMKYMRKESDIPKDCNPTFYLSSRRGGGLGYKWCLDHVLWFYQHPDVLTIEIVDKFTGERFSSFIPSYFRRKLYPCPSMLVRKEIRDTIQLVDYFLSLRACLWQLRLGMADKEVNVTRKYLHEKFPFYDFDTCVNRFPRFIMDNARQFSSCYKEDSLLVIENILDPMITMLNAFEFDTSFYKQLTSAKREHQMFVSQTMSTQPEVDINYLKYKVDSENVLAIYKETL</sequence>
<evidence type="ECO:0000313" key="2">
    <source>
        <dbReference type="EMBL" id="RFM28414.1"/>
    </source>
</evidence>
<feature type="domain" description="Replication-associated protein ORF2/G2P" evidence="1">
    <location>
        <begin position="118"/>
        <end position="246"/>
    </location>
</feature>
<gene>
    <name evidence="2" type="ORF">DXN04_34115</name>
</gene>
<proteinExistence type="predicted"/>
<dbReference type="Proteomes" id="UP000261174">
    <property type="component" value="Unassembled WGS sequence"/>
</dbReference>
<dbReference type="InterPro" id="IPR056906">
    <property type="entry name" value="ORF2/G2P_dom"/>
</dbReference>
<name>A0A3E1NKP6_9BACT</name>
<accession>A0A3E1NKP6</accession>
<reference evidence="2 3" key="1">
    <citation type="submission" date="2018-08" db="EMBL/GenBank/DDBJ databases">
        <title>Chitinophaga sp. K20C18050901, a novel bacterium isolated from forest soil.</title>
        <authorList>
            <person name="Wang C."/>
        </authorList>
    </citation>
    <scope>NUCLEOTIDE SEQUENCE [LARGE SCALE GENOMIC DNA]</scope>
    <source>
        <strain evidence="2 3">K20C18050901</strain>
    </source>
</reference>
<dbReference type="AlphaFoldDB" id="A0A3E1NKP6"/>
<dbReference type="OrthoDB" id="1083181at2"/>
<dbReference type="RefSeq" id="WP_116857893.1">
    <property type="nucleotide sequence ID" value="NZ_QTJV01000041.1"/>
</dbReference>
<dbReference type="EMBL" id="QTJV01000041">
    <property type="protein sequence ID" value="RFM28414.1"/>
    <property type="molecule type" value="Genomic_DNA"/>
</dbReference>
<organism evidence="2 3">
    <name type="scientific">Chitinophaga silvisoli</name>
    <dbReference type="NCBI Taxonomy" id="2291814"/>
    <lineage>
        <taxon>Bacteria</taxon>
        <taxon>Pseudomonadati</taxon>
        <taxon>Bacteroidota</taxon>
        <taxon>Chitinophagia</taxon>
        <taxon>Chitinophagales</taxon>
        <taxon>Chitinophagaceae</taxon>
        <taxon>Chitinophaga</taxon>
    </lineage>
</organism>
<comment type="caution">
    <text evidence="2">The sequence shown here is derived from an EMBL/GenBank/DDBJ whole genome shotgun (WGS) entry which is preliminary data.</text>
</comment>
<keyword evidence="3" id="KW-1185">Reference proteome</keyword>
<dbReference type="Pfam" id="PF23343">
    <property type="entry name" value="REP_ORF2-G2P"/>
    <property type="match status" value="1"/>
</dbReference>